<gene>
    <name evidence="1" type="ORF">OB951_00670</name>
</gene>
<protein>
    <submittedName>
        <fullName evidence="1">Uncharacterized protein</fullName>
    </submittedName>
</protein>
<dbReference type="RefSeq" id="WP_281105329.1">
    <property type="nucleotide sequence ID" value="NZ_JAOPMH010000001.1"/>
</dbReference>
<evidence type="ECO:0000313" key="2">
    <source>
        <dbReference type="Proteomes" id="UP001161916"/>
    </source>
</evidence>
<accession>A0AA43P529</accession>
<sequence>MIRIGYAPRRGRVYFQPRTVMQEYLRFSEQHDDHILWKCGIIGVMRNVEQVILYAHDEDLMLIGEVAGFGSPYNPRTWDEGSFYQCPKPWSMEPAKYWIALDDLRPLEDFNPDMYELAAGKDEGKPLSLVFERKVPMLTMADSEGNRKKVTTSRRSVLTRIRPREV</sequence>
<dbReference type="Proteomes" id="UP001161916">
    <property type="component" value="Unassembled WGS sequence"/>
</dbReference>
<organism evidence="1 2">
    <name type="scientific">Bifidobacterium catenulatum subsp. kashiwanohense</name>
    <dbReference type="NCBI Taxonomy" id="630129"/>
    <lineage>
        <taxon>Bacteria</taxon>
        <taxon>Bacillati</taxon>
        <taxon>Actinomycetota</taxon>
        <taxon>Actinomycetes</taxon>
        <taxon>Bifidobacteriales</taxon>
        <taxon>Bifidobacteriaceae</taxon>
        <taxon>Bifidobacterium</taxon>
    </lineage>
</organism>
<dbReference type="AlphaFoldDB" id="A0AA43P529"/>
<reference evidence="1" key="2">
    <citation type="journal article" date="2023" name="Gut Microbes">
        <title>Characterization of Bifidobacterium kashiwanohense that utilizes both milk- and plant-derived oligosaccharides.</title>
        <authorList>
            <person name="Orihara K."/>
            <person name="Yahagi K."/>
            <person name="Saito Y."/>
            <person name="Watanabe Y."/>
            <person name="Sasai T."/>
            <person name="Hara T."/>
            <person name="Tsukuda N."/>
            <person name="Oki K."/>
            <person name="Fujimoto J."/>
            <person name="Matsuki T."/>
        </authorList>
    </citation>
    <scope>NUCLEOTIDE SEQUENCE</scope>
    <source>
        <strain evidence="1">YIT 13062</strain>
    </source>
</reference>
<name>A0AA43P529_9BIFI</name>
<comment type="caution">
    <text evidence="1">The sequence shown here is derived from an EMBL/GenBank/DDBJ whole genome shotgun (WGS) entry which is preliminary data.</text>
</comment>
<evidence type="ECO:0000313" key="1">
    <source>
        <dbReference type="EMBL" id="MDH7889136.1"/>
    </source>
</evidence>
<dbReference type="EMBL" id="JAOPMH010000001">
    <property type="protein sequence ID" value="MDH7889136.1"/>
    <property type="molecule type" value="Genomic_DNA"/>
</dbReference>
<proteinExistence type="predicted"/>
<reference evidence="1" key="1">
    <citation type="submission" date="2022-09" db="EMBL/GenBank/DDBJ databases">
        <authorList>
            <person name="Orihara K."/>
        </authorList>
    </citation>
    <scope>NUCLEOTIDE SEQUENCE</scope>
    <source>
        <strain evidence="1">YIT 13062</strain>
    </source>
</reference>